<protein>
    <submittedName>
        <fullName evidence="1">Phage tail assembly chaperone protein, TAC</fullName>
    </submittedName>
</protein>
<dbReference type="Proteomes" id="UP000242662">
    <property type="component" value="Unassembled WGS sequence"/>
</dbReference>
<keyword evidence="2" id="KW-1185">Reference proteome</keyword>
<dbReference type="RefSeq" id="WP_090775242.1">
    <property type="nucleotide sequence ID" value="NZ_FMYM01000004.1"/>
</dbReference>
<evidence type="ECO:0000313" key="2">
    <source>
        <dbReference type="Proteomes" id="UP000242662"/>
    </source>
</evidence>
<dbReference type="Pfam" id="PF12363">
    <property type="entry name" value="Phage_TAC_12"/>
    <property type="match status" value="1"/>
</dbReference>
<gene>
    <name evidence="1" type="ORF">SAMN05421737_104119</name>
</gene>
<reference evidence="2" key="1">
    <citation type="submission" date="2016-09" db="EMBL/GenBank/DDBJ databases">
        <authorList>
            <person name="Varghese N."/>
            <person name="Submissions S."/>
        </authorList>
    </citation>
    <scope>NUCLEOTIDE SEQUENCE [LARGE SCALE GENOMIC DNA]</scope>
    <source>
        <strain evidence="2">25nlg</strain>
    </source>
</reference>
<dbReference type="InterPro" id="IPR024410">
    <property type="entry name" value="Phage_TAC_12"/>
</dbReference>
<evidence type="ECO:0000313" key="1">
    <source>
        <dbReference type="EMBL" id="SDB96324.1"/>
    </source>
</evidence>
<accession>A0A1G6HQ54</accession>
<dbReference type="EMBL" id="FMYM01000004">
    <property type="protein sequence ID" value="SDB96324.1"/>
    <property type="molecule type" value="Genomic_DNA"/>
</dbReference>
<dbReference type="AlphaFoldDB" id="A0A1G6HQ54"/>
<name>A0A1G6HQ54_9BACI</name>
<dbReference type="OrthoDB" id="2067392at2"/>
<dbReference type="STRING" id="1464122.SAMN05421737_104119"/>
<organism evidence="1 2">
    <name type="scientific">Shouchella lonarensis</name>
    <dbReference type="NCBI Taxonomy" id="1464122"/>
    <lineage>
        <taxon>Bacteria</taxon>
        <taxon>Bacillati</taxon>
        <taxon>Bacillota</taxon>
        <taxon>Bacilli</taxon>
        <taxon>Bacillales</taxon>
        <taxon>Bacillaceae</taxon>
        <taxon>Shouchella</taxon>
    </lineage>
</organism>
<sequence length="120" mass="13624">MKFKIADKDYEIVAGMSFINQMDKYYAVEDQKGIKFGLGINLGYSYIIQKNPTVLQNFFMSALHHRKDKPSPSEIEQAIVDYAEENNGLDGLFEEVGKLLETSPLTADTVKHFKKTAKID</sequence>
<proteinExistence type="predicted"/>